<gene>
    <name evidence="2" type="ordered locus">Rxyl_1771</name>
</gene>
<dbReference type="Proteomes" id="UP000006637">
    <property type="component" value="Chromosome"/>
</dbReference>
<dbReference type="AlphaFoldDB" id="Q1AV48"/>
<evidence type="ECO:0000313" key="2">
    <source>
        <dbReference type="EMBL" id="ABG04730.1"/>
    </source>
</evidence>
<dbReference type="Gene3D" id="3.30.70.100">
    <property type="match status" value="1"/>
</dbReference>
<feature type="chain" id="PRO_5039328950" evidence="1">
    <location>
        <begin position="18"/>
        <end position="164"/>
    </location>
</feature>
<dbReference type="STRING" id="266117.Rxyl_1771"/>
<name>Q1AV48_RUBXD</name>
<dbReference type="KEGG" id="rxy:Rxyl_1771"/>
<dbReference type="GO" id="GO:0046872">
    <property type="term" value="F:metal ion binding"/>
    <property type="evidence" value="ECO:0007669"/>
    <property type="project" value="InterPro"/>
</dbReference>
<dbReference type="HOGENOM" id="CLU_1617783_0_0_11"/>
<dbReference type="RefSeq" id="WP_011564747.1">
    <property type="nucleotide sequence ID" value="NC_008148.1"/>
</dbReference>
<dbReference type="SUPFAM" id="SSF55008">
    <property type="entry name" value="HMA, heavy metal-associated domain"/>
    <property type="match status" value="1"/>
</dbReference>
<reference evidence="2 3" key="1">
    <citation type="submission" date="2006-06" db="EMBL/GenBank/DDBJ databases">
        <title>Complete sequence of Rubrobacter xylanophilus DSM 9941.</title>
        <authorList>
            <consortium name="US DOE Joint Genome Institute"/>
            <person name="Copeland A."/>
            <person name="Lucas S."/>
            <person name="Lapidus A."/>
            <person name="Barry K."/>
            <person name="Detter J.C."/>
            <person name="Glavina del Rio T."/>
            <person name="Hammon N."/>
            <person name="Israni S."/>
            <person name="Dalin E."/>
            <person name="Tice H."/>
            <person name="Pitluck S."/>
            <person name="Munk A.C."/>
            <person name="Brettin T."/>
            <person name="Bruce D."/>
            <person name="Han C."/>
            <person name="Tapia R."/>
            <person name="Gilna P."/>
            <person name="Schmutz J."/>
            <person name="Larimer F."/>
            <person name="Land M."/>
            <person name="Hauser L."/>
            <person name="Kyrpides N."/>
            <person name="Lykidis A."/>
            <person name="da Costa M.S."/>
            <person name="Rainey F.A."/>
            <person name="Empadinhas N."/>
            <person name="Jolivet E."/>
            <person name="Battista J.R."/>
            <person name="Richardson P."/>
        </authorList>
    </citation>
    <scope>NUCLEOTIDE SEQUENCE [LARGE SCALE GENOMIC DNA]</scope>
    <source>
        <strain evidence="3">DSM 9941 / NBRC 16129 / PRD-1</strain>
    </source>
</reference>
<protein>
    <submittedName>
        <fullName evidence="2">Uncharacterized protein</fullName>
    </submittedName>
</protein>
<dbReference type="EMBL" id="CP000386">
    <property type="protein sequence ID" value="ABG04730.1"/>
    <property type="molecule type" value="Genomic_DNA"/>
</dbReference>
<keyword evidence="3" id="KW-1185">Reference proteome</keyword>
<dbReference type="InterPro" id="IPR036163">
    <property type="entry name" value="HMA_dom_sf"/>
</dbReference>
<accession>Q1AV48</accession>
<feature type="signal peptide" evidence="1">
    <location>
        <begin position="1"/>
        <end position="17"/>
    </location>
</feature>
<proteinExistence type="predicted"/>
<keyword evidence="1" id="KW-0732">Signal</keyword>
<organism evidence="2 3">
    <name type="scientific">Rubrobacter xylanophilus (strain DSM 9941 / JCM 11954 / NBRC 16129 / PRD-1)</name>
    <dbReference type="NCBI Taxonomy" id="266117"/>
    <lineage>
        <taxon>Bacteria</taxon>
        <taxon>Bacillati</taxon>
        <taxon>Actinomycetota</taxon>
        <taxon>Rubrobacteria</taxon>
        <taxon>Rubrobacterales</taxon>
        <taxon>Rubrobacteraceae</taxon>
        <taxon>Rubrobacter</taxon>
    </lineage>
</organism>
<sequence length="164" mass="17607">MTRGLLLAAALVVVVLAAANRRAIVEGGGAAPAHERAAVRAQRAPAPSEAGTVGGVEEVAAREGSAGEARTKRLRVENMLQVGGFGCASCQQVVEGILRGSDGVEKVAYGSRPNTYVIEANDDFRLEEVARRVRSVGEEYNRRLGLPDSRPWILEEVREERRNS</sequence>
<evidence type="ECO:0000256" key="1">
    <source>
        <dbReference type="SAM" id="SignalP"/>
    </source>
</evidence>
<evidence type="ECO:0000313" key="3">
    <source>
        <dbReference type="Proteomes" id="UP000006637"/>
    </source>
</evidence>